<dbReference type="AlphaFoldDB" id="A0A6G6YAH1"/>
<sequence length="241" mass="25603">MCLGPRIGKFDAQGNPVRIQGHSPVLALTGVLLLWIGWARVRAITVEAARSGSNSTELIDSLRGSAQSISSVVDFIQSVAKQTNLLALNASIEAARAGEAGQGFAVVANEVKQLAKQTDHAATDVMRRVEDITRAVEEAVGGMSTIADAIRRTEDATHAVSHSVDQQSEATAELSERAADAAETSYRLDERIRGLSATTGSTQTSADELRSAAQSLSEMAKVLGSTIDTEFRQFREHVKAA</sequence>
<dbReference type="GO" id="GO:0006935">
    <property type="term" value="P:chemotaxis"/>
    <property type="evidence" value="ECO:0007669"/>
    <property type="project" value="InterPro"/>
</dbReference>
<dbReference type="PROSITE" id="PS50111">
    <property type="entry name" value="CHEMOTAXIS_TRANSDUC_2"/>
    <property type="match status" value="1"/>
</dbReference>
<dbReference type="SUPFAM" id="SSF111352">
    <property type="entry name" value="Ammonium transporter"/>
    <property type="match status" value="1"/>
</dbReference>
<evidence type="ECO:0000256" key="1">
    <source>
        <dbReference type="ARBA" id="ARBA00023224"/>
    </source>
</evidence>
<dbReference type="PANTHER" id="PTHR32089:SF112">
    <property type="entry name" value="LYSOZYME-LIKE PROTEIN-RELATED"/>
    <property type="match status" value="1"/>
</dbReference>
<evidence type="ECO:0000313" key="6">
    <source>
        <dbReference type="Proteomes" id="UP000501568"/>
    </source>
</evidence>
<evidence type="ECO:0000256" key="3">
    <source>
        <dbReference type="PROSITE-ProRule" id="PRU00284"/>
    </source>
</evidence>
<proteinExistence type="inferred from homology"/>
<dbReference type="Gene3D" id="1.10.287.950">
    <property type="entry name" value="Methyl-accepting chemotaxis protein"/>
    <property type="match status" value="1"/>
</dbReference>
<dbReference type="Proteomes" id="UP000501568">
    <property type="component" value="Chromosome"/>
</dbReference>
<name>A0A6G6YAH1_9SPHN</name>
<dbReference type="Pfam" id="PF00909">
    <property type="entry name" value="Ammonium_transp"/>
    <property type="match status" value="1"/>
</dbReference>
<accession>A0A6G6YAH1</accession>
<evidence type="ECO:0000259" key="4">
    <source>
        <dbReference type="PROSITE" id="PS50111"/>
    </source>
</evidence>
<keyword evidence="1 3" id="KW-0807">Transducer</keyword>
<protein>
    <recommendedName>
        <fullName evidence="4">Methyl-accepting transducer domain-containing protein</fullName>
    </recommendedName>
</protein>
<dbReference type="Pfam" id="PF00015">
    <property type="entry name" value="MCPsignal"/>
    <property type="match status" value="1"/>
</dbReference>
<gene>
    <name evidence="5" type="ORF">G5C33_08140</name>
</gene>
<organism evidence="5 6">
    <name type="scientific">Stakelama tenebrarum</name>
    <dbReference type="NCBI Taxonomy" id="2711215"/>
    <lineage>
        <taxon>Bacteria</taxon>
        <taxon>Pseudomonadati</taxon>
        <taxon>Pseudomonadota</taxon>
        <taxon>Alphaproteobacteria</taxon>
        <taxon>Sphingomonadales</taxon>
        <taxon>Sphingomonadaceae</taxon>
        <taxon>Stakelama</taxon>
    </lineage>
</organism>
<keyword evidence="6" id="KW-1185">Reference proteome</keyword>
<dbReference type="InterPro" id="IPR024041">
    <property type="entry name" value="NH4_transpt_AmtB-like_dom"/>
</dbReference>
<dbReference type="SUPFAM" id="SSF58104">
    <property type="entry name" value="Methyl-accepting chemotaxis protein (MCP) signaling domain"/>
    <property type="match status" value="1"/>
</dbReference>
<feature type="domain" description="Methyl-accepting transducer" evidence="4">
    <location>
        <begin position="53"/>
        <end position="217"/>
    </location>
</feature>
<dbReference type="InterPro" id="IPR004090">
    <property type="entry name" value="Chemotax_Me-accpt_rcpt"/>
</dbReference>
<evidence type="ECO:0000256" key="2">
    <source>
        <dbReference type="ARBA" id="ARBA00029447"/>
    </source>
</evidence>
<dbReference type="GO" id="GO:0007165">
    <property type="term" value="P:signal transduction"/>
    <property type="evidence" value="ECO:0007669"/>
    <property type="project" value="UniProtKB-KW"/>
</dbReference>
<dbReference type="PANTHER" id="PTHR32089">
    <property type="entry name" value="METHYL-ACCEPTING CHEMOTAXIS PROTEIN MCPB"/>
    <property type="match status" value="1"/>
</dbReference>
<dbReference type="EMBL" id="CP049109">
    <property type="protein sequence ID" value="QIG81841.1"/>
    <property type="molecule type" value="Genomic_DNA"/>
</dbReference>
<dbReference type="InterPro" id="IPR004089">
    <property type="entry name" value="MCPsignal_dom"/>
</dbReference>
<dbReference type="GO" id="GO:0016020">
    <property type="term" value="C:membrane"/>
    <property type="evidence" value="ECO:0007669"/>
    <property type="project" value="InterPro"/>
</dbReference>
<dbReference type="SMART" id="SM00283">
    <property type="entry name" value="MA"/>
    <property type="match status" value="1"/>
</dbReference>
<dbReference type="GO" id="GO:0008519">
    <property type="term" value="F:ammonium channel activity"/>
    <property type="evidence" value="ECO:0007669"/>
    <property type="project" value="InterPro"/>
</dbReference>
<comment type="similarity">
    <text evidence="2">Belongs to the methyl-accepting chemotaxis (MCP) protein family.</text>
</comment>
<dbReference type="PRINTS" id="PR00260">
    <property type="entry name" value="CHEMTRNSDUCR"/>
</dbReference>
<dbReference type="GO" id="GO:0004888">
    <property type="term" value="F:transmembrane signaling receptor activity"/>
    <property type="evidence" value="ECO:0007669"/>
    <property type="project" value="InterPro"/>
</dbReference>
<reference evidence="5 6" key="1">
    <citation type="submission" date="2020-02" db="EMBL/GenBank/DDBJ databases">
        <authorList>
            <person name="Zheng R.K."/>
            <person name="Sun C.M."/>
        </authorList>
    </citation>
    <scope>NUCLEOTIDE SEQUENCE [LARGE SCALE GENOMIC DNA]</scope>
    <source>
        <strain evidence="6">zrk23</strain>
    </source>
</reference>
<dbReference type="KEGG" id="spzr:G5C33_08140"/>
<evidence type="ECO:0000313" key="5">
    <source>
        <dbReference type="EMBL" id="QIG81841.1"/>
    </source>
</evidence>